<dbReference type="AlphaFoldDB" id="A0A9P0KJU8"/>
<protein>
    <recommendedName>
        <fullName evidence="4">Monocarboxylate transporter</fullName>
    </recommendedName>
</protein>
<feature type="transmembrane region" description="Helical" evidence="1">
    <location>
        <begin position="48"/>
        <end position="70"/>
    </location>
</feature>
<dbReference type="InterPro" id="IPR036259">
    <property type="entry name" value="MFS_trans_sf"/>
</dbReference>
<evidence type="ECO:0008006" key="4">
    <source>
        <dbReference type="Google" id="ProtNLM"/>
    </source>
</evidence>
<keyword evidence="1" id="KW-0812">Transmembrane</keyword>
<keyword evidence="3" id="KW-1185">Reference proteome</keyword>
<feature type="transmembrane region" description="Helical" evidence="1">
    <location>
        <begin position="82"/>
        <end position="102"/>
    </location>
</feature>
<dbReference type="OrthoDB" id="6509908at2759"/>
<gene>
    <name evidence="2" type="ORF">ACAOBT_LOCUS10276</name>
</gene>
<organism evidence="2 3">
    <name type="scientific">Acanthoscelides obtectus</name>
    <name type="common">Bean weevil</name>
    <name type="synonym">Bruchus obtectus</name>
    <dbReference type="NCBI Taxonomy" id="200917"/>
    <lineage>
        <taxon>Eukaryota</taxon>
        <taxon>Metazoa</taxon>
        <taxon>Ecdysozoa</taxon>
        <taxon>Arthropoda</taxon>
        <taxon>Hexapoda</taxon>
        <taxon>Insecta</taxon>
        <taxon>Pterygota</taxon>
        <taxon>Neoptera</taxon>
        <taxon>Endopterygota</taxon>
        <taxon>Coleoptera</taxon>
        <taxon>Polyphaga</taxon>
        <taxon>Cucujiformia</taxon>
        <taxon>Chrysomeloidea</taxon>
        <taxon>Chrysomelidae</taxon>
        <taxon>Bruchinae</taxon>
        <taxon>Bruchini</taxon>
        <taxon>Acanthoscelides</taxon>
    </lineage>
</organism>
<evidence type="ECO:0000313" key="3">
    <source>
        <dbReference type="Proteomes" id="UP001152888"/>
    </source>
</evidence>
<sequence length="245" mass="26472">MASLNYTLSVSRVVTQRELQQARRCVCCPEAVLRVLSTMLDLKLMKQLSFALLVLSGFFTMVGLYSPFVFIGQRGEELGFTANWNTLLLTIMGISNTVGRIICGVVSTIPRADVMLISWSTLVIAGAATMASAFAPFLEAQIAFSVTYGLLMASFTALRAALIAEMMGLENLTNAFGITIMFYGLGSFVGIPLAGLLQNLTGKYAYGFLFAGGAILLSGILMMPIKKIVAWEASKRKKVTFLSIS</sequence>
<feature type="transmembrane region" description="Helical" evidence="1">
    <location>
        <begin position="141"/>
        <end position="162"/>
    </location>
</feature>
<feature type="transmembrane region" description="Helical" evidence="1">
    <location>
        <begin position="174"/>
        <end position="198"/>
    </location>
</feature>
<evidence type="ECO:0000313" key="2">
    <source>
        <dbReference type="EMBL" id="CAH1972938.1"/>
    </source>
</evidence>
<dbReference type="PANTHER" id="PTHR11360:SF238">
    <property type="entry name" value="SD10469P"/>
    <property type="match status" value="1"/>
</dbReference>
<evidence type="ECO:0000256" key="1">
    <source>
        <dbReference type="SAM" id="Phobius"/>
    </source>
</evidence>
<dbReference type="GO" id="GO:0008028">
    <property type="term" value="F:monocarboxylic acid transmembrane transporter activity"/>
    <property type="evidence" value="ECO:0007669"/>
    <property type="project" value="TreeGrafter"/>
</dbReference>
<proteinExistence type="predicted"/>
<dbReference type="SUPFAM" id="SSF103473">
    <property type="entry name" value="MFS general substrate transporter"/>
    <property type="match status" value="1"/>
</dbReference>
<dbReference type="Pfam" id="PF07690">
    <property type="entry name" value="MFS_1"/>
    <property type="match status" value="1"/>
</dbReference>
<keyword evidence="1" id="KW-0472">Membrane</keyword>
<reference evidence="2" key="1">
    <citation type="submission" date="2022-03" db="EMBL/GenBank/DDBJ databases">
        <authorList>
            <person name="Sayadi A."/>
        </authorList>
    </citation>
    <scope>NUCLEOTIDE SEQUENCE</scope>
</reference>
<dbReference type="Gene3D" id="1.20.1250.20">
    <property type="entry name" value="MFS general substrate transporter like domains"/>
    <property type="match status" value="1"/>
</dbReference>
<dbReference type="EMBL" id="CAKOFQ010006803">
    <property type="protein sequence ID" value="CAH1972938.1"/>
    <property type="molecule type" value="Genomic_DNA"/>
</dbReference>
<feature type="transmembrane region" description="Helical" evidence="1">
    <location>
        <begin position="204"/>
        <end position="225"/>
    </location>
</feature>
<keyword evidence="1" id="KW-1133">Transmembrane helix</keyword>
<feature type="transmembrane region" description="Helical" evidence="1">
    <location>
        <begin position="114"/>
        <end position="135"/>
    </location>
</feature>
<accession>A0A9P0KJU8</accession>
<dbReference type="PANTHER" id="PTHR11360">
    <property type="entry name" value="MONOCARBOXYLATE TRANSPORTER"/>
    <property type="match status" value="1"/>
</dbReference>
<comment type="caution">
    <text evidence="2">The sequence shown here is derived from an EMBL/GenBank/DDBJ whole genome shotgun (WGS) entry which is preliminary data.</text>
</comment>
<dbReference type="InterPro" id="IPR011701">
    <property type="entry name" value="MFS"/>
</dbReference>
<dbReference type="Proteomes" id="UP001152888">
    <property type="component" value="Unassembled WGS sequence"/>
</dbReference>
<name>A0A9P0KJU8_ACAOB</name>
<dbReference type="InterPro" id="IPR050327">
    <property type="entry name" value="Proton-linked_MCT"/>
</dbReference>